<organism evidence="2 3">
    <name type="scientific">Candidatus Eubacterium avistercoris</name>
    <dbReference type="NCBI Taxonomy" id="2838567"/>
    <lineage>
        <taxon>Bacteria</taxon>
        <taxon>Bacillati</taxon>
        <taxon>Bacillota</taxon>
        <taxon>Clostridia</taxon>
        <taxon>Eubacteriales</taxon>
        <taxon>Eubacteriaceae</taxon>
        <taxon>Eubacterium</taxon>
    </lineage>
</organism>
<reference evidence="2" key="1">
    <citation type="journal article" date="2021" name="PeerJ">
        <title>Extensive microbial diversity within the chicken gut microbiome revealed by metagenomics and culture.</title>
        <authorList>
            <person name="Gilroy R."/>
            <person name="Ravi A."/>
            <person name="Getino M."/>
            <person name="Pursley I."/>
            <person name="Horton D.L."/>
            <person name="Alikhan N.F."/>
            <person name="Baker D."/>
            <person name="Gharbi K."/>
            <person name="Hall N."/>
            <person name="Watson M."/>
            <person name="Adriaenssens E.M."/>
            <person name="Foster-Nyarko E."/>
            <person name="Jarju S."/>
            <person name="Secka A."/>
            <person name="Antonio M."/>
            <person name="Oren A."/>
            <person name="Chaudhuri R.R."/>
            <person name="La Ragione R."/>
            <person name="Hildebrand F."/>
            <person name="Pallen M.J."/>
        </authorList>
    </citation>
    <scope>NUCLEOTIDE SEQUENCE</scope>
    <source>
        <strain evidence="2">CHK192-9172</strain>
    </source>
</reference>
<evidence type="ECO:0000256" key="1">
    <source>
        <dbReference type="ARBA" id="ARBA00007189"/>
    </source>
</evidence>
<name>A0A9D2D3L7_9FIRM</name>
<comment type="similarity">
    <text evidence="1">Belongs to the UPF0751 family.</text>
</comment>
<sequence>MSVVIIGGHERMVTQYEEICRSYGCKAKVMAKEKGGFKKKIGVPDLIILFTNTVSHKMVTNAVAEAKRNHVQIERVHTSSASALHGILEQYCA</sequence>
<proteinExistence type="inferred from homology"/>
<evidence type="ECO:0000313" key="2">
    <source>
        <dbReference type="EMBL" id="HIZ08002.1"/>
    </source>
</evidence>
<accession>A0A9D2D3L7</accession>
<dbReference type="EMBL" id="DXCH01000240">
    <property type="protein sequence ID" value="HIZ08002.1"/>
    <property type="molecule type" value="Genomic_DNA"/>
</dbReference>
<comment type="caution">
    <text evidence="2">The sequence shown here is derived from an EMBL/GenBank/DDBJ whole genome shotgun (WGS) entry which is preliminary data.</text>
</comment>
<dbReference type="Pfam" id="PF10087">
    <property type="entry name" value="DUF2325"/>
    <property type="match status" value="1"/>
</dbReference>
<dbReference type="AlphaFoldDB" id="A0A9D2D3L7"/>
<dbReference type="Proteomes" id="UP000824024">
    <property type="component" value="Unassembled WGS sequence"/>
</dbReference>
<evidence type="ECO:0000313" key="3">
    <source>
        <dbReference type="Proteomes" id="UP000824024"/>
    </source>
</evidence>
<gene>
    <name evidence="2" type="ORF">IAA08_08710</name>
</gene>
<dbReference type="InterPro" id="IPR016772">
    <property type="entry name" value="UCP020408"/>
</dbReference>
<reference evidence="2" key="2">
    <citation type="submission" date="2021-04" db="EMBL/GenBank/DDBJ databases">
        <authorList>
            <person name="Gilroy R."/>
        </authorList>
    </citation>
    <scope>NUCLEOTIDE SEQUENCE</scope>
    <source>
        <strain evidence="2">CHK192-9172</strain>
    </source>
</reference>
<protein>
    <submittedName>
        <fullName evidence="2">DUF2325 domain-containing protein</fullName>
    </submittedName>
</protein>